<evidence type="ECO:0000313" key="1">
    <source>
        <dbReference type="EMBL" id="MCR6095891.1"/>
    </source>
</evidence>
<protein>
    <submittedName>
        <fullName evidence="1">Uncharacterized protein</fullName>
    </submittedName>
</protein>
<comment type="caution">
    <text evidence="1">The sequence shown here is derived from an EMBL/GenBank/DDBJ whole genome shotgun (WGS) entry which is preliminary data.</text>
</comment>
<proteinExistence type="predicted"/>
<dbReference type="RefSeq" id="WP_078576064.1">
    <property type="nucleotide sequence ID" value="NZ_JABXYM010000001.1"/>
</dbReference>
<name>A0A9Q4B0G5_SALAG</name>
<reference evidence="1" key="1">
    <citation type="submission" date="2020-06" db="EMBL/GenBank/DDBJ databases">
        <title>Insight into the genomes of haloalkaliphilic bacilli from Kenyan soda lakes.</title>
        <authorList>
            <person name="Mwirichia R."/>
            <person name="Villamizar G.C."/>
            <person name="Poehlein A."/>
            <person name="Mugweru J."/>
            <person name="Kipnyargis A."/>
            <person name="Kiplimo D."/>
            <person name="Orwa P."/>
            <person name="Daniel R."/>
        </authorList>
    </citation>
    <scope>NUCLEOTIDE SEQUENCE</scope>
    <source>
        <strain evidence="1">B1096_S55</strain>
    </source>
</reference>
<evidence type="ECO:0000313" key="2">
    <source>
        <dbReference type="Proteomes" id="UP001057753"/>
    </source>
</evidence>
<dbReference type="AlphaFoldDB" id="A0A9Q4B0G5"/>
<dbReference type="EMBL" id="JABXYM010000001">
    <property type="protein sequence ID" value="MCR6095891.1"/>
    <property type="molecule type" value="Genomic_DNA"/>
</dbReference>
<accession>A0A9Q4B0G5</accession>
<sequence length="144" mass="17045">MKKSDFLDELRLEVGLAYDYANNQDDFIVRVLKTIHAYKKKKLTLTVHAYDKGQFRLTYALGIKGLSRFEENFGHGFLMVDRIHALTYVRKFQDHAMFLPIREKGKLVYIITIRLFNSNYQVTKQDMIFAEELIHFIEAKRSSF</sequence>
<gene>
    <name evidence="1" type="ORF">HXA33_04980</name>
</gene>
<dbReference type="OrthoDB" id="2988533at2"/>
<organism evidence="1 2">
    <name type="scientific">Salipaludibacillus agaradhaerens</name>
    <name type="common">Bacillus agaradhaerens</name>
    <dbReference type="NCBI Taxonomy" id="76935"/>
    <lineage>
        <taxon>Bacteria</taxon>
        <taxon>Bacillati</taxon>
        <taxon>Bacillota</taxon>
        <taxon>Bacilli</taxon>
        <taxon>Bacillales</taxon>
        <taxon>Bacillaceae</taxon>
    </lineage>
</organism>
<dbReference type="Proteomes" id="UP001057753">
    <property type="component" value="Unassembled WGS sequence"/>
</dbReference>
<keyword evidence="2" id="KW-1185">Reference proteome</keyword>